<evidence type="ECO:0000256" key="1">
    <source>
        <dbReference type="SAM" id="MobiDB-lite"/>
    </source>
</evidence>
<dbReference type="AlphaFoldDB" id="A0A9P7RIC0"/>
<evidence type="ECO:0000313" key="2">
    <source>
        <dbReference type="EMBL" id="KAG7058866.1"/>
    </source>
</evidence>
<gene>
    <name evidence="2" type="ORF">JMJ77_006235</name>
</gene>
<organism evidence="2 3">
    <name type="scientific">Colletotrichum scovillei</name>
    <dbReference type="NCBI Taxonomy" id="1209932"/>
    <lineage>
        <taxon>Eukaryota</taxon>
        <taxon>Fungi</taxon>
        <taxon>Dikarya</taxon>
        <taxon>Ascomycota</taxon>
        <taxon>Pezizomycotina</taxon>
        <taxon>Sordariomycetes</taxon>
        <taxon>Hypocreomycetidae</taxon>
        <taxon>Glomerellales</taxon>
        <taxon>Glomerellaceae</taxon>
        <taxon>Colletotrichum</taxon>
        <taxon>Colletotrichum acutatum species complex</taxon>
    </lineage>
</organism>
<dbReference type="Proteomes" id="UP000699042">
    <property type="component" value="Unassembled WGS sequence"/>
</dbReference>
<protein>
    <submittedName>
        <fullName evidence="2">Uncharacterized protein</fullName>
    </submittedName>
</protein>
<proteinExistence type="predicted"/>
<keyword evidence="3" id="KW-1185">Reference proteome</keyword>
<dbReference type="EMBL" id="JAESDN010000001">
    <property type="protein sequence ID" value="KAG7058866.1"/>
    <property type="molecule type" value="Genomic_DNA"/>
</dbReference>
<feature type="compositionally biased region" description="Basic and acidic residues" evidence="1">
    <location>
        <begin position="1"/>
        <end position="13"/>
    </location>
</feature>
<sequence>MDLQTDRPTDRRRLFSSHLHTPRTPFSKDHHDQHPRTRSSSLRRDL</sequence>
<feature type="region of interest" description="Disordered" evidence="1">
    <location>
        <begin position="1"/>
        <end position="46"/>
    </location>
</feature>
<evidence type="ECO:0000313" key="3">
    <source>
        <dbReference type="Proteomes" id="UP000699042"/>
    </source>
</evidence>
<comment type="caution">
    <text evidence="2">The sequence shown here is derived from an EMBL/GenBank/DDBJ whole genome shotgun (WGS) entry which is preliminary data.</text>
</comment>
<reference evidence="2" key="1">
    <citation type="submission" date="2021-05" db="EMBL/GenBank/DDBJ databases">
        <title>Comparative genomics of three Colletotrichum scovillei strains and genetic complementation revealed genes involved fungal growth and virulence on chili pepper.</title>
        <authorList>
            <person name="Hsieh D.-K."/>
            <person name="Chuang S.-C."/>
            <person name="Chen C.-Y."/>
            <person name="Chao Y.-T."/>
            <person name="Lu M.-Y.J."/>
            <person name="Lee M.-H."/>
            <person name="Shih M.-C."/>
        </authorList>
    </citation>
    <scope>NUCLEOTIDE SEQUENCE</scope>
    <source>
        <strain evidence="2">Coll-153</strain>
    </source>
</reference>
<feature type="compositionally biased region" description="Basic and acidic residues" evidence="1">
    <location>
        <begin position="26"/>
        <end position="35"/>
    </location>
</feature>
<accession>A0A9P7RIC0</accession>
<name>A0A9P7RIC0_9PEZI</name>